<dbReference type="Proteomes" id="UP000681722">
    <property type="component" value="Unassembled WGS sequence"/>
</dbReference>
<accession>A0A814CSW2</accession>
<evidence type="ECO:0000313" key="5">
    <source>
        <dbReference type="EMBL" id="CAF4262301.1"/>
    </source>
</evidence>
<evidence type="ECO:0000313" key="2">
    <source>
        <dbReference type="EMBL" id="CAF0944356.1"/>
    </source>
</evidence>
<proteinExistence type="predicted"/>
<dbReference type="Proteomes" id="UP000682733">
    <property type="component" value="Unassembled WGS sequence"/>
</dbReference>
<evidence type="ECO:0000313" key="3">
    <source>
        <dbReference type="EMBL" id="CAF1470253.1"/>
    </source>
</evidence>
<evidence type="ECO:0000313" key="6">
    <source>
        <dbReference type="Proteomes" id="UP000663829"/>
    </source>
</evidence>
<protein>
    <submittedName>
        <fullName evidence="2">Uncharacterized protein</fullName>
    </submittedName>
</protein>
<dbReference type="EMBL" id="CAJOBA010053164">
    <property type="protein sequence ID" value="CAF4262301.1"/>
    <property type="molecule type" value="Genomic_DNA"/>
</dbReference>
<sequence length="100" mass="11838">MRFHFLLILALTIMTTTIIDSMPTHVTLTCHNSEHCSHLTVKSRLLPNCTKKQHHVSRRIKRLFKCRHNDTIVLNQIPSKIKTKLFDVEEKEINYKTMRL</sequence>
<feature type="signal peptide" evidence="1">
    <location>
        <begin position="1"/>
        <end position="21"/>
    </location>
</feature>
<feature type="chain" id="PRO_5036224087" evidence="1">
    <location>
        <begin position="22"/>
        <end position="100"/>
    </location>
</feature>
<keyword evidence="6" id="KW-1185">Reference proteome</keyword>
<dbReference type="Proteomes" id="UP000663829">
    <property type="component" value="Unassembled WGS sequence"/>
</dbReference>
<dbReference type="EMBL" id="CAJNOQ010002193">
    <property type="protein sequence ID" value="CAF0944356.1"/>
    <property type="molecule type" value="Genomic_DNA"/>
</dbReference>
<name>A0A814CSW2_9BILA</name>
<evidence type="ECO:0000256" key="1">
    <source>
        <dbReference type="SAM" id="SignalP"/>
    </source>
</evidence>
<gene>
    <name evidence="2" type="ORF">GPM918_LOCUS10888</name>
    <name evidence="3" type="ORF">OVA965_LOCUS35627</name>
    <name evidence="4" type="ORF">SRO942_LOCUS10889</name>
    <name evidence="5" type="ORF">TMI583_LOCUS36600</name>
</gene>
<comment type="caution">
    <text evidence="2">The sequence shown here is derived from an EMBL/GenBank/DDBJ whole genome shotgun (WGS) entry which is preliminary data.</text>
</comment>
<keyword evidence="1" id="KW-0732">Signal</keyword>
<organism evidence="2 6">
    <name type="scientific">Didymodactylos carnosus</name>
    <dbReference type="NCBI Taxonomy" id="1234261"/>
    <lineage>
        <taxon>Eukaryota</taxon>
        <taxon>Metazoa</taxon>
        <taxon>Spiralia</taxon>
        <taxon>Gnathifera</taxon>
        <taxon>Rotifera</taxon>
        <taxon>Eurotatoria</taxon>
        <taxon>Bdelloidea</taxon>
        <taxon>Philodinida</taxon>
        <taxon>Philodinidae</taxon>
        <taxon>Didymodactylos</taxon>
    </lineage>
</organism>
<reference evidence="2" key="1">
    <citation type="submission" date="2021-02" db="EMBL/GenBank/DDBJ databases">
        <authorList>
            <person name="Nowell W R."/>
        </authorList>
    </citation>
    <scope>NUCLEOTIDE SEQUENCE</scope>
</reference>
<evidence type="ECO:0000313" key="4">
    <source>
        <dbReference type="EMBL" id="CAF3720619.1"/>
    </source>
</evidence>
<dbReference type="EMBL" id="CAJOBC010002193">
    <property type="protein sequence ID" value="CAF3720619.1"/>
    <property type="molecule type" value="Genomic_DNA"/>
</dbReference>
<dbReference type="EMBL" id="CAJNOK010031272">
    <property type="protein sequence ID" value="CAF1470253.1"/>
    <property type="molecule type" value="Genomic_DNA"/>
</dbReference>
<dbReference type="AlphaFoldDB" id="A0A814CSW2"/>
<dbReference type="Proteomes" id="UP000677228">
    <property type="component" value="Unassembled WGS sequence"/>
</dbReference>